<accession>A0A212L4Z3</accession>
<protein>
    <recommendedName>
        <fullName evidence="2">Amino acid regulated cytosolic protein</fullName>
    </recommendedName>
</protein>
<name>A0A212L4Z3_9HYPH</name>
<dbReference type="InterPro" id="IPR007413">
    <property type="entry name" value="YcjX-like"/>
</dbReference>
<dbReference type="EMBL" id="FMJD01000002">
    <property type="protein sequence ID" value="SCM72595.1"/>
    <property type="molecule type" value="Genomic_DNA"/>
</dbReference>
<proteinExistence type="predicted"/>
<gene>
    <name evidence="1" type="ORF">KL86PLE_100634</name>
</gene>
<dbReference type="AlphaFoldDB" id="A0A212L4Z3"/>
<dbReference type="Pfam" id="PF04317">
    <property type="entry name" value="DUF463"/>
    <property type="match status" value="1"/>
</dbReference>
<dbReference type="PANTHER" id="PTHR38605:SF1">
    <property type="entry name" value="ATPASE"/>
    <property type="match status" value="1"/>
</dbReference>
<sequence>MSFTTFSDEARIALDNMADFAWSLGSPSLRLGVTGLSRAGKTVFITALIHNLTHGGRLPMFEPWRAGRLLGADIRPQLHPDVPTFDYRGHVRKLTDARVWPDSTRQISELRLTIAYESATFLGRSLGRGKLDLDIVDYPGEWLLDLPLLSKDYRAFSSETLERGREPRRTAIAADWLAHTSGVDPLGPADDEAAGRLHELFTAYLGAARGGSLALSMVPPGRFLMPGDLAGSPALTFAPLDLPESGEAPRDSLWALMESRFEAYKDVVVRPFFRTHFARLDRQVVLVDVLAALNGGREALVDLEMALGEILGCFRPGRSSWLGQVLTRRIDRILFAATKADHLHHASHDRLELILRRLTDRAIARASFSGAEVDVKALAAVRATREATVRRNGESLPCILGVPQEGELLDDHLYDGKEEIALFPGDLPDNPQALFRPPEAGEPGFDALRFLRFRPPPLEVTAEGVSLSLPHIRLDRALDFLIGDRLA</sequence>
<dbReference type="PIRSF" id="PIRSF019381">
    <property type="entry name" value="YcjX"/>
    <property type="match status" value="1"/>
</dbReference>
<reference evidence="1" key="1">
    <citation type="submission" date="2016-08" db="EMBL/GenBank/DDBJ databases">
        <authorList>
            <person name="Seilhamer J.J."/>
        </authorList>
    </citation>
    <scope>NUCLEOTIDE SEQUENCE</scope>
    <source>
        <strain evidence="1">86</strain>
    </source>
</reference>
<organism evidence="1">
    <name type="scientific">uncultured Pleomorphomonas sp</name>
    <dbReference type="NCBI Taxonomy" id="442121"/>
    <lineage>
        <taxon>Bacteria</taxon>
        <taxon>Pseudomonadati</taxon>
        <taxon>Pseudomonadota</taxon>
        <taxon>Alphaproteobacteria</taxon>
        <taxon>Hyphomicrobiales</taxon>
        <taxon>Pleomorphomonadaceae</taxon>
        <taxon>Pleomorphomonas</taxon>
        <taxon>environmental samples</taxon>
    </lineage>
</organism>
<evidence type="ECO:0000313" key="1">
    <source>
        <dbReference type="EMBL" id="SCM72595.1"/>
    </source>
</evidence>
<dbReference type="PANTHER" id="PTHR38605">
    <property type="entry name" value="ATPASE-RELATED"/>
    <property type="match status" value="1"/>
</dbReference>
<evidence type="ECO:0008006" key="2">
    <source>
        <dbReference type="Google" id="ProtNLM"/>
    </source>
</evidence>